<name>V8PGX3_OPHHA</name>
<keyword evidence="3" id="KW-1185">Reference proteome</keyword>
<organism evidence="2 3">
    <name type="scientific">Ophiophagus hannah</name>
    <name type="common">King cobra</name>
    <name type="synonym">Naja hannah</name>
    <dbReference type="NCBI Taxonomy" id="8665"/>
    <lineage>
        <taxon>Eukaryota</taxon>
        <taxon>Metazoa</taxon>
        <taxon>Chordata</taxon>
        <taxon>Craniata</taxon>
        <taxon>Vertebrata</taxon>
        <taxon>Euteleostomi</taxon>
        <taxon>Lepidosauria</taxon>
        <taxon>Squamata</taxon>
        <taxon>Bifurcata</taxon>
        <taxon>Unidentata</taxon>
        <taxon>Episquamata</taxon>
        <taxon>Toxicofera</taxon>
        <taxon>Serpentes</taxon>
        <taxon>Colubroidea</taxon>
        <taxon>Elapidae</taxon>
        <taxon>Elapinae</taxon>
        <taxon>Ophiophagus</taxon>
    </lineage>
</organism>
<evidence type="ECO:0000313" key="2">
    <source>
        <dbReference type="EMBL" id="ETE73273.1"/>
    </source>
</evidence>
<reference evidence="2 3" key="1">
    <citation type="journal article" date="2013" name="Proc. Natl. Acad. Sci. U.S.A.">
        <title>The king cobra genome reveals dynamic gene evolution and adaptation in the snake venom system.</title>
        <authorList>
            <person name="Vonk F.J."/>
            <person name="Casewell N.R."/>
            <person name="Henkel C.V."/>
            <person name="Heimberg A.M."/>
            <person name="Jansen H.J."/>
            <person name="McCleary R.J."/>
            <person name="Kerkkamp H.M."/>
            <person name="Vos R.A."/>
            <person name="Guerreiro I."/>
            <person name="Calvete J.J."/>
            <person name="Wuster W."/>
            <person name="Woods A.E."/>
            <person name="Logan J.M."/>
            <person name="Harrison R.A."/>
            <person name="Castoe T.A."/>
            <person name="de Koning A.P."/>
            <person name="Pollock D.D."/>
            <person name="Yandell M."/>
            <person name="Calderon D."/>
            <person name="Renjifo C."/>
            <person name="Currier R.B."/>
            <person name="Salgado D."/>
            <person name="Pla D."/>
            <person name="Sanz L."/>
            <person name="Hyder A.S."/>
            <person name="Ribeiro J.M."/>
            <person name="Arntzen J.W."/>
            <person name="van den Thillart G.E."/>
            <person name="Boetzer M."/>
            <person name="Pirovano W."/>
            <person name="Dirks R.P."/>
            <person name="Spaink H.P."/>
            <person name="Duboule D."/>
            <person name="McGlinn E."/>
            <person name="Kini R.M."/>
            <person name="Richardson M.K."/>
        </authorList>
    </citation>
    <scope>NUCLEOTIDE SEQUENCE</scope>
    <source>
        <tissue evidence="2">Blood</tissue>
    </source>
</reference>
<dbReference type="Proteomes" id="UP000018936">
    <property type="component" value="Unassembled WGS sequence"/>
</dbReference>
<dbReference type="OrthoDB" id="1934954at2759"/>
<evidence type="ECO:0000259" key="1">
    <source>
        <dbReference type="Pfam" id="PF00696"/>
    </source>
</evidence>
<dbReference type="InterPro" id="IPR036393">
    <property type="entry name" value="AceGlu_kinase-like_sf"/>
</dbReference>
<protein>
    <recommendedName>
        <fullName evidence="1">Aspartate/glutamate/uridylate kinase domain-containing protein</fullName>
    </recommendedName>
</protein>
<proteinExistence type="predicted"/>
<dbReference type="EMBL" id="AZIM01000115">
    <property type="protein sequence ID" value="ETE73273.1"/>
    <property type="molecule type" value="Genomic_DNA"/>
</dbReference>
<dbReference type="AlphaFoldDB" id="V8PGX3"/>
<feature type="domain" description="Aspartate/glutamate/uridylate kinase" evidence="1">
    <location>
        <begin position="7"/>
        <end position="101"/>
    </location>
</feature>
<dbReference type="InterPro" id="IPR001048">
    <property type="entry name" value="Asp/Glu/Uridylate_kinase"/>
</dbReference>
<dbReference type="Gene3D" id="3.40.1160.10">
    <property type="entry name" value="Acetylglutamate kinase-like"/>
    <property type="match status" value="1"/>
</dbReference>
<dbReference type="Pfam" id="PF00696">
    <property type="entry name" value="AA_kinase"/>
    <property type="match status" value="1"/>
</dbReference>
<dbReference type="SUPFAM" id="SSF53633">
    <property type="entry name" value="Carbamate kinase-like"/>
    <property type="match status" value="1"/>
</dbReference>
<evidence type="ECO:0000313" key="3">
    <source>
        <dbReference type="Proteomes" id="UP000018936"/>
    </source>
</evidence>
<accession>V8PGX3</accession>
<gene>
    <name evidence="2" type="ORF">L345_00890</name>
</gene>
<sequence length="136" mass="14761">MAAAVDCILKLGGSALTQKNQLETLKAESLRRAAALVSKLWEAGERRCIIVHGAGSFGHFQAREYDVALGTSGGRSAASDNLRQGLCLTRLSVTKVSTEQYATTSLSALQMFSDHMFIPELCCSPCWVPYMRCTEV</sequence>
<comment type="caution">
    <text evidence="2">The sequence shown here is derived from an EMBL/GenBank/DDBJ whole genome shotgun (WGS) entry which is preliminary data.</text>
</comment>